<dbReference type="RefSeq" id="WP_146301472.1">
    <property type="nucleotide sequence ID" value="NZ_CP042301.2"/>
</dbReference>
<dbReference type="Proteomes" id="UP000321389">
    <property type="component" value="Chromosome"/>
</dbReference>
<gene>
    <name evidence="2" type="ORF">FQ775_22070</name>
</gene>
<accession>A0A5B8L5T9</accession>
<keyword evidence="1" id="KW-1133">Transmembrane helix</keyword>
<protein>
    <submittedName>
        <fullName evidence="2">Uncharacterized protein</fullName>
    </submittedName>
</protein>
<keyword evidence="1" id="KW-0812">Transmembrane</keyword>
<feature type="transmembrane region" description="Helical" evidence="1">
    <location>
        <begin position="12"/>
        <end position="31"/>
    </location>
</feature>
<dbReference type="EMBL" id="CP042301">
    <property type="protein sequence ID" value="QDZ02838.1"/>
    <property type="molecule type" value="Genomic_DNA"/>
</dbReference>
<dbReference type="OrthoDB" id="8279142at2"/>
<reference evidence="2" key="1">
    <citation type="submission" date="2020-04" db="EMBL/GenBank/DDBJ databases">
        <title>Nitratireductor sp. nov. isolated from mangrove soil.</title>
        <authorList>
            <person name="Ye Y."/>
        </authorList>
    </citation>
    <scope>NUCLEOTIDE SEQUENCE</scope>
    <source>
        <strain evidence="2">SY7</strain>
    </source>
</reference>
<keyword evidence="1" id="KW-0472">Membrane</keyword>
<evidence type="ECO:0000256" key="1">
    <source>
        <dbReference type="SAM" id="Phobius"/>
    </source>
</evidence>
<dbReference type="AlphaFoldDB" id="A0A5B8L5T9"/>
<evidence type="ECO:0000313" key="2">
    <source>
        <dbReference type="EMBL" id="QDZ02838.1"/>
    </source>
</evidence>
<feature type="transmembrane region" description="Helical" evidence="1">
    <location>
        <begin position="37"/>
        <end position="55"/>
    </location>
</feature>
<sequence length="81" mass="8896">MSFRSLNQKFFLPGSEIVMIFGMVALCQPWSLLLHRYGLTIIIVGLVGFIITSHIGPGSIGTDEDVSDDVFDVSDHREGKA</sequence>
<organism evidence="2 3">
    <name type="scientific">Nitratireductor mangrovi</name>
    <dbReference type="NCBI Taxonomy" id="2599600"/>
    <lineage>
        <taxon>Bacteria</taxon>
        <taxon>Pseudomonadati</taxon>
        <taxon>Pseudomonadota</taxon>
        <taxon>Alphaproteobacteria</taxon>
        <taxon>Hyphomicrobiales</taxon>
        <taxon>Phyllobacteriaceae</taxon>
        <taxon>Nitratireductor</taxon>
    </lineage>
</organism>
<keyword evidence="3" id="KW-1185">Reference proteome</keyword>
<name>A0A5B8L5T9_9HYPH</name>
<dbReference type="KEGG" id="niy:FQ775_22070"/>
<proteinExistence type="predicted"/>
<evidence type="ECO:0000313" key="3">
    <source>
        <dbReference type="Proteomes" id="UP000321389"/>
    </source>
</evidence>